<gene>
    <name evidence="1" type="ORF">C5167_042726</name>
</gene>
<protein>
    <recommendedName>
        <fullName evidence="3">Small acidic protein 1</fullName>
    </recommendedName>
</protein>
<evidence type="ECO:0000313" key="1">
    <source>
        <dbReference type="EMBL" id="RZC80152.1"/>
    </source>
</evidence>
<organism evidence="1 2">
    <name type="scientific">Papaver somniferum</name>
    <name type="common">Opium poppy</name>
    <dbReference type="NCBI Taxonomy" id="3469"/>
    <lineage>
        <taxon>Eukaryota</taxon>
        <taxon>Viridiplantae</taxon>
        <taxon>Streptophyta</taxon>
        <taxon>Embryophyta</taxon>
        <taxon>Tracheophyta</taxon>
        <taxon>Spermatophyta</taxon>
        <taxon>Magnoliopsida</taxon>
        <taxon>Ranunculales</taxon>
        <taxon>Papaveraceae</taxon>
        <taxon>Papaveroideae</taxon>
        <taxon>Papaver</taxon>
    </lineage>
</organism>
<reference evidence="1 2" key="1">
    <citation type="journal article" date="2018" name="Science">
        <title>The opium poppy genome and morphinan production.</title>
        <authorList>
            <person name="Guo L."/>
            <person name="Winzer T."/>
            <person name="Yang X."/>
            <person name="Li Y."/>
            <person name="Ning Z."/>
            <person name="He Z."/>
            <person name="Teodor R."/>
            <person name="Lu Y."/>
            <person name="Bowser T.A."/>
            <person name="Graham I.A."/>
            <person name="Ye K."/>
        </authorList>
    </citation>
    <scope>NUCLEOTIDE SEQUENCE [LARGE SCALE GENOMIC DNA]</scope>
    <source>
        <strain evidence="2">cv. HN1</strain>
        <tissue evidence="1">Leaves</tissue>
    </source>
</reference>
<dbReference type="Proteomes" id="UP000316621">
    <property type="component" value="Chromosome 10"/>
</dbReference>
<dbReference type="Gramene" id="RZC80152">
    <property type="protein sequence ID" value="RZC80152"/>
    <property type="gene ID" value="C5167_042726"/>
</dbReference>
<evidence type="ECO:0008006" key="3">
    <source>
        <dbReference type="Google" id="ProtNLM"/>
    </source>
</evidence>
<dbReference type="OMA" id="GHMEIKL"/>
<proteinExistence type="predicted"/>
<dbReference type="EMBL" id="CM010724">
    <property type="protein sequence ID" value="RZC80152.1"/>
    <property type="molecule type" value="Genomic_DNA"/>
</dbReference>
<keyword evidence="2" id="KW-1185">Reference proteome</keyword>
<accession>A0A4Y7L686</accession>
<sequence>MSISPPRRERLSALLGKKERDKMKPSPAFFFPDMDEQSVAMDVDDTDPLDMYGEGVVGHMEIKLADSDFFNKFSDDFDDSDIN</sequence>
<name>A0A4Y7L686_PAPSO</name>
<dbReference type="AlphaFoldDB" id="A0A4Y7L686"/>
<evidence type="ECO:0000313" key="2">
    <source>
        <dbReference type="Proteomes" id="UP000316621"/>
    </source>
</evidence>